<evidence type="ECO:0000256" key="2">
    <source>
        <dbReference type="ARBA" id="ARBA00022679"/>
    </source>
</evidence>
<keyword evidence="9" id="KW-0863">Zinc-finger</keyword>
<dbReference type="Gene3D" id="3.30.40.10">
    <property type="entry name" value="Zinc/RING finger domain, C3HC4 (zinc finger)"/>
    <property type="match status" value="1"/>
</dbReference>
<dbReference type="SUPFAM" id="SSF57850">
    <property type="entry name" value="RING/U-box"/>
    <property type="match status" value="1"/>
</dbReference>
<dbReference type="InterPro" id="IPR044602">
    <property type="entry name" value="ATL10/ATL72-79-like"/>
</dbReference>
<keyword evidence="7 10" id="KW-0472">Membrane</keyword>
<evidence type="ECO:0000256" key="7">
    <source>
        <dbReference type="ARBA" id="ARBA00023136"/>
    </source>
</evidence>
<evidence type="ECO:0000313" key="13">
    <source>
        <dbReference type="EMBL" id="CAA7404456.1"/>
    </source>
</evidence>
<dbReference type="EMBL" id="LR746274">
    <property type="protein sequence ID" value="CAA7404456.1"/>
    <property type="molecule type" value="Genomic_DNA"/>
</dbReference>
<organism evidence="12">
    <name type="scientific">Spirodela intermedia</name>
    <name type="common">Intermediate duckweed</name>
    <dbReference type="NCBI Taxonomy" id="51605"/>
    <lineage>
        <taxon>Eukaryota</taxon>
        <taxon>Viridiplantae</taxon>
        <taxon>Streptophyta</taxon>
        <taxon>Embryophyta</taxon>
        <taxon>Tracheophyta</taxon>
        <taxon>Spermatophyta</taxon>
        <taxon>Magnoliopsida</taxon>
        <taxon>Liliopsida</taxon>
        <taxon>Araceae</taxon>
        <taxon>Lemnoideae</taxon>
        <taxon>Spirodela</taxon>
    </lineage>
</organism>
<sequence length="199" mass="21130">MASSSLRSLARRMQLESPLHTAGAGEVPSPPDSGSPAGSFDGNVVMILAVLLCAMICALGLHSFVRCALRCSDRVNFRSFVGGGASNAGVKKKALRSLPTSTYSTGLKLVGGECAICLSEFTAGERVRVLPNCGHGFHVKCIDRWLTAHASCPTCRQCLLTEHHHKHAADAGVGRHQPPLPAVAPLPHEGFLVNYRFGY</sequence>
<evidence type="ECO:0000256" key="4">
    <source>
        <dbReference type="ARBA" id="ARBA00022723"/>
    </source>
</evidence>
<dbReference type="PROSITE" id="PS50089">
    <property type="entry name" value="ZF_RING_2"/>
    <property type="match status" value="1"/>
</dbReference>
<keyword evidence="2" id="KW-0808">Transferase</keyword>
<feature type="transmembrane region" description="Helical" evidence="10">
    <location>
        <begin position="44"/>
        <end position="69"/>
    </location>
</feature>
<evidence type="ECO:0000259" key="11">
    <source>
        <dbReference type="PROSITE" id="PS50089"/>
    </source>
</evidence>
<dbReference type="InterPro" id="IPR001841">
    <property type="entry name" value="Znf_RING"/>
</dbReference>
<dbReference type="Proteomes" id="UP000663760">
    <property type="component" value="Chromosome 11"/>
</dbReference>
<proteinExistence type="inferred from homology"/>
<dbReference type="UniPathway" id="UPA00143"/>
<evidence type="ECO:0000313" key="14">
    <source>
        <dbReference type="Proteomes" id="UP000663760"/>
    </source>
</evidence>
<gene>
    <name evidence="12" type="ORF">SI7747_11014036</name>
    <name evidence="13" type="ORF">SI8410_11015134</name>
</gene>
<reference evidence="12" key="1">
    <citation type="submission" date="2019-12" db="EMBL/GenBank/DDBJ databases">
        <authorList>
            <person name="Scholz U."/>
            <person name="Mascher M."/>
            <person name="Fiebig A."/>
        </authorList>
    </citation>
    <scope>NUCLEOTIDE SEQUENCE</scope>
</reference>
<evidence type="ECO:0000256" key="5">
    <source>
        <dbReference type="ARBA" id="ARBA00022833"/>
    </source>
</evidence>
<evidence type="ECO:0000256" key="3">
    <source>
        <dbReference type="ARBA" id="ARBA00022692"/>
    </source>
</evidence>
<accession>A0A7I8JE23</accession>
<dbReference type="EMBL" id="LR743598">
    <property type="protein sequence ID" value="CAA2628394.1"/>
    <property type="molecule type" value="Genomic_DNA"/>
</dbReference>
<keyword evidence="6 10" id="KW-1133">Transmembrane helix</keyword>
<dbReference type="GO" id="GO:0008270">
    <property type="term" value="F:zinc ion binding"/>
    <property type="evidence" value="ECO:0007669"/>
    <property type="project" value="UniProtKB-KW"/>
</dbReference>
<evidence type="ECO:0000256" key="10">
    <source>
        <dbReference type="SAM" id="Phobius"/>
    </source>
</evidence>
<keyword evidence="14" id="KW-1185">Reference proteome</keyword>
<dbReference type="SMART" id="SM00184">
    <property type="entry name" value="RING"/>
    <property type="match status" value="1"/>
</dbReference>
<dbReference type="GO" id="GO:0016020">
    <property type="term" value="C:membrane"/>
    <property type="evidence" value="ECO:0007669"/>
    <property type="project" value="UniProtKB-SubCell"/>
</dbReference>
<dbReference type="PANTHER" id="PTHR46905">
    <property type="entry name" value="RING-H2 FINGER PROTEIN ATL78"/>
    <property type="match status" value="1"/>
</dbReference>
<feature type="domain" description="RING-type" evidence="11">
    <location>
        <begin position="114"/>
        <end position="156"/>
    </location>
</feature>
<evidence type="ECO:0000256" key="9">
    <source>
        <dbReference type="PROSITE-ProRule" id="PRU00175"/>
    </source>
</evidence>
<keyword evidence="3 10" id="KW-0812">Transmembrane</keyword>
<evidence type="ECO:0000256" key="6">
    <source>
        <dbReference type="ARBA" id="ARBA00022989"/>
    </source>
</evidence>
<dbReference type="AlphaFoldDB" id="A0A7I8JE23"/>
<evidence type="ECO:0000256" key="8">
    <source>
        <dbReference type="ARBA" id="ARBA00024209"/>
    </source>
</evidence>
<evidence type="ECO:0000313" key="12">
    <source>
        <dbReference type="EMBL" id="CAA2628394.1"/>
    </source>
</evidence>
<keyword evidence="5" id="KW-0862">Zinc</keyword>
<dbReference type="InterPro" id="IPR013083">
    <property type="entry name" value="Znf_RING/FYVE/PHD"/>
</dbReference>
<dbReference type="GO" id="GO:0016740">
    <property type="term" value="F:transferase activity"/>
    <property type="evidence" value="ECO:0007669"/>
    <property type="project" value="UniProtKB-KW"/>
</dbReference>
<protein>
    <recommendedName>
        <fullName evidence="11">RING-type domain-containing protein</fullName>
    </recommendedName>
</protein>
<name>A0A7I8JE23_SPIIN</name>
<dbReference type="Pfam" id="PF13639">
    <property type="entry name" value="zf-RING_2"/>
    <property type="match status" value="1"/>
</dbReference>
<comment type="subcellular location">
    <subcellularLocation>
        <location evidence="1">Membrane</location>
        <topology evidence="1">Single-pass membrane protein</topology>
    </subcellularLocation>
</comment>
<dbReference type="GO" id="GO:0016567">
    <property type="term" value="P:protein ubiquitination"/>
    <property type="evidence" value="ECO:0007669"/>
    <property type="project" value="UniProtKB-UniPathway"/>
</dbReference>
<dbReference type="CDD" id="cd16461">
    <property type="entry name" value="RING-H2_EL5-like"/>
    <property type="match status" value="1"/>
</dbReference>
<keyword evidence="4" id="KW-0479">Metal-binding</keyword>
<evidence type="ECO:0000256" key="1">
    <source>
        <dbReference type="ARBA" id="ARBA00004167"/>
    </source>
</evidence>
<dbReference type="PANTHER" id="PTHR46905:SF7">
    <property type="entry name" value="RING-H2 FINGER PROTEIN ATL78"/>
    <property type="match status" value="1"/>
</dbReference>
<comment type="similarity">
    <text evidence="8">Belongs to the RING-type zinc finger family. ATL subfamily.</text>
</comment>
<dbReference type="OrthoDB" id="8062037at2759"/>